<sequence>MQTDNIVIFNKGLLYTIEREPFETNACLYKRGWFIINNENKETNYNKLISESIININKNKGMEY</sequence>
<organism evidence="1">
    <name type="scientific">Virus NIOZ-UU159</name>
    <dbReference type="NCBI Taxonomy" id="2763270"/>
    <lineage>
        <taxon>Viruses</taxon>
    </lineage>
</organism>
<gene>
    <name evidence="1" type="ORF">NIOZUU159_00205</name>
</gene>
<proteinExistence type="predicted"/>
<protein>
    <submittedName>
        <fullName evidence="1">Uncharacterized protein</fullName>
    </submittedName>
</protein>
<dbReference type="EMBL" id="MW030596">
    <property type="protein sequence ID" value="QPI16711.1"/>
    <property type="molecule type" value="Genomic_DNA"/>
</dbReference>
<accession>A0A7S9SUR7</accession>
<evidence type="ECO:0000313" key="1">
    <source>
        <dbReference type="EMBL" id="QPI16711.1"/>
    </source>
</evidence>
<name>A0A7S9SUR7_9VIRU</name>
<reference evidence="1" key="1">
    <citation type="submission" date="2020-08" db="EMBL/GenBank/DDBJ databases">
        <title>Bridging the membrane lipid divide: bacteria of the FCB group superphylum have the potential to synthesize archaeal ether lipids.</title>
        <authorList>
            <person name="Villanueva L."/>
            <person name="von Meijenfeldt F.A.B."/>
            <person name="Westbye A.B."/>
            <person name="Yadav S."/>
            <person name="Hopmans E.C."/>
            <person name="Dutilh B.E."/>
            <person name="Sinninghe Damste J.S."/>
        </authorList>
    </citation>
    <scope>NUCLEOTIDE SEQUENCE</scope>
    <source>
        <strain evidence="1">NIOZ-UU159</strain>
    </source>
</reference>